<reference evidence="1" key="1">
    <citation type="submission" date="2021-03" db="EMBL/GenBank/DDBJ databases">
        <title>Evolutionary priming and transition to the ectomycorrhizal habit in an iconic lineage of mushroom-forming fungi: is preadaptation a requirement?</title>
        <authorList>
            <consortium name="DOE Joint Genome Institute"/>
            <person name="Looney B.P."/>
            <person name="Miyauchi S."/>
            <person name="Morin E."/>
            <person name="Drula E."/>
            <person name="Courty P.E."/>
            <person name="Chicoki N."/>
            <person name="Fauchery L."/>
            <person name="Kohler A."/>
            <person name="Kuo A."/>
            <person name="LaButti K."/>
            <person name="Pangilinan J."/>
            <person name="Lipzen A."/>
            <person name="Riley R."/>
            <person name="Andreopoulos W."/>
            <person name="He G."/>
            <person name="Johnson J."/>
            <person name="Barry K.W."/>
            <person name="Grigoriev I.V."/>
            <person name="Nagy L."/>
            <person name="Hibbett D."/>
            <person name="Henrissat B."/>
            <person name="Matheny P.B."/>
            <person name="Labbe J."/>
            <person name="Martin A.F."/>
        </authorList>
    </citation>
    <scope>NUCLEOTIDE SEQUENCE</scope>
    <source>
        <strain evidence="1">BPL698</strain>
    </source>
</reference>
<name>A0ACC0UCM8_9AGAM</name>
<proteinExistence type="predicted"/>
<sequence>MSLPPGRASASHPNSHFSHSGPFERYEDDPLSSGSAGPYRPSQSGAPLLFNTHLSPAARPNSSRSRFVFAERETTGQFSDRTSPSSSAMNTPLPSRSSSPLPLMYSLSPSSVSETDSDEPGSPLLLDTYTTSYLRDVQPRWWDLRQRSRRGPRRHARWGYRSLRRVLRKIVRHPFFPKHPSTILLSLLFFTILALSITFLLIHLLDPDKEPLPWRAYCTIPQTSTLPPPLNAHPTFLNISTVASAPPMPPFPPNNFDALPPAGVFIGVFSMDSSSERRMLIRSTWATHPRSRNGAGSGDGGVGTSRTIVRFIMGQPRKAWDRRVRVEMEEFKDIIILPIPENMNSGKTHTFFTWAASMAWVPPLYFDTDIPLPNFSYSNASSPVRSLAPHDSIYARQDRAFGSSASREWVRPDFVVKVDDDSFVMLAELEARLRVALHDRMDQHRGDGPQSVVSAWPGAEPSLVRPDWATPPPSELQARTAPRALLAEDPLIYWGYLVKRRFMAGELYALSWSLVDWVSRDPVIKGLVRGAEDKQTAKWMRLHPRAAEIRWVAERCWIYDHPRSGTVYSHGFLFPSEAARAREGVRAFFDRVPEPNTYPTLSAPTLYDRDWAAPVEWARSSVSTFGTRYSLPLPNLNIPQSIEALVEGSDMSELYEGGVWSAEDAWRLREGRKTRYNGQRLGGTIVVHFVKKYMWFFETALALLEGEEETEDERRRRIREGQLLAQANLSQRVSRTRCTHRTCWP</sequence>
<dbReference type="Proteomes" id="UP001207468">
    <property type="component" value="Unassembled WGS sequence"/>
</dbReference>
<evidence type="ECO:0000313" key="2">
    <source>
        <dbReference type="Proteomes" id="UP001207468"/>
    </source>
</evidence>
<dbReference type="EMBL" id="JAGFNK010000072">
    <property type="protein sequence ID" value="KAI9509085.1"/>
    <property type="molecule type" value="Genomic_DNA"/>
</dbReference>
<organism evidence="1 2">
    <name type="scientific">Russula earlei</name>
    <dbReference type="NCBI Taxonomy" id="71964"/>
    <lineage>
        <taxon>Eukaryota</taxon>
        <taxon>Fungi</taxon>
        <taxon>Dikarya</taxon>
        <taxon>Basidiomycota</taxon>
        <taxon>Agaricomycotina</taxon>
        <taxon>Agaricomycetes</taxon>
        <taxon>Russulales</taxon>
        <taxon>Russulaceae</taxon>
        <taxon>Russula</taxon>
    </lineage>
</organism>
<gene>
    <name evidence="1" type="ORF">F5148DRAFT_1190250</name>
</gene>
<comment type="caution">
    <text evidence="1">The sequence shown here is derived from an EMBL/GenBank/DDBJ whole genome shotgun (WGS) entry which is preliminary data.</text>
</comment>
<protein>
    <submittedName>
        <fullName evidence="1">Uncharacterized protein</fullName>
    </submittedName>
</protein>
<accession>A0ACC0UCM8</accession>
<keyword evidence="2" id="KW-1185">Reference proteome</keyword>
<evidence type="ECO:0000313" key="1">
    <source>
        <dbReference type="EMBL" id="KAI9509085.1"/>
    </source>
</evidence>